<reference evidence="3" key="2">
    <citation type="submission" date="2012-08" db="EMBL/GenBank/DDBJ databases">
        <title>Whole-genome sequence of Nocardiopsis alba strain ATCC BAA-2165 associated with honeybees.</title>
        <authorList>
            <person name="Qiao J."/>
            <person name="Chen L."/>
            <person name="Li Y."/>
            <person name="Wang J."/>
            <person name="Zhang W."/>
            <person name="Chen S."/>
        </authorList>
    </citation>
    <scope>NUCLEOTIDE SEQUENCE [LARGE SCALE GENOMIC DNA]</scope>
    <source>
        <strain evidence="3">ATCC BAA-2165 / BE74</strain>
    </source>
</reference>
<proteinExistence type="predicted"/>
<dbReference type="Proteomes" id="UP000003779">
    <property type="component" value="Chromosome"/>
</dbReference>
<sequence length="45" mass="5512">MRTRTLEGLTPYPLPLHEERNPRSRHIEPHFKKHPRIVRNNFIRA</sequence>
<evidence type="ECO:0000313" key="3">
    <source>
        <dbReference type="Proteomes" id="UP000003779"/>
    </source>
</evidence>
<reference evidence="2 3" key="1">
    <citation type="journal article" date="2012" name="J. Bacteriol.">
        <title>Whole-Genome Sequence of Nocardiopsis alba Strain ATCC BAA-2165, Associated with Honeybees.</title>
        <authorList>
            <person name="Qiao J."/>
            <person name="Chen L."/>
            <person name="Li Y."/>
            <person name="Wang J."/>
            <person name="Zhang W."/>
            <person name="Chen S."/>
        </authorList>
    </citation>
    <scope>NUCLEOTIDE SEQUENCE [LARGE SCALE GENOMIC DNA]</scope>
    <source>
        <strain evidence="3">ATCC BAA-2165 / BE74</strain>
    </source>
</reference>
<name>J7LIF2_NOCAA</name>
<dbReference type="KEGG" id="nal:B005_0667"/>
<dbReference type="PATRIC" id="fig|1205910.3.peg.628"/>
<gene>
    <name evidence="2" type="ordered locus">B005_0667</name>
</gene>
<dbReference type="AlphaFoldDB" id="J7LIF2"/>
<feature type="region of interest" description="Disordered" evidence="1">
    <location>
        <begin position="1"/>
        <end position="33"/>
    </location>
</feature>
<protein>
    <submittedName>
        <fullName evidence="2">Uncharacterized protein</fullName>
    </submittedName>
</protein>
<evidence type="ECO:0000256" key="1">
    <source>
        <dbReference type="SAM" id="MobiDB-lite"/>
    </source>
</evidence>
<organism evidence="2 3">
    <name type="scientific">Nocardiopsis alba (strain ATCC BAA-2165 / BE74)</name>
    <dbReference type="NCBI Taxonomy" id="1205910"/>
    <lineage>
        <taxon>Bacteria</taxon>
        <taxon>Bacillati</taxon>
        <taxon>Actinomycetota</taxon>
        <taxon>Actinomycetes</taxon>
        <taxon>Streptosporangiales</taxon>
        <taxon>Nocardiopsidaceae</taxon>
        <taxon>Nocardiopsis</taxon>
    </lineage>
</organism>
<evidence type="ECO:0000313" key="2">
    <source>
        <dbReference type="EMBL" id="AFR10709.1"/>
    </source>
</evidence>
<feature type="compositionally biased region" description="Basic and acidic residues" evidence="1">
    <location>
        <begin position="16"/>
        <end position="30"/>
    </location>
</feature>
<dbReference type="HOGENOM" id="CLU_3202606_0_0_11"/>
<dbReference type="STRING" id="1205910.B005_0667"/>
<dbReference type="EMBL" id="CP003788">
    <property type="protein sequence ID" value="AFR10709.1"/>
    <property type="molecule type" value="Genomic_DNA"/>
</dbReference>
<accession>J7LIF2</accession>